<evidence type="ECO:0000256" key="4">
    <source>
        <dbReference type="ARBA" id="ARBA00022787"/>
    </source>
</evidence>
<reference evidence="13" key="1">
    <citation type="submission" date="2019-03" db="EMBL/GenBank/DDBJ databases">
        <title>Snf2 controls pulcherriminic acid biosynthesis and connects pigmentation and antifungal activity of the yeast Metschnikowia pulcherrima.</title>
        <authorList>
            <person name="Gore-Lloyd D."/>
            <person name="Sumann I."/>
            <person name="Brachmann A.O."/>
            <person name="Schneeberger K."/>
            <person name="Ortiz-Merino R.A."/>
            <person name="Moreno-Beltran M."/>
            <person name="Schlaefli M."/>
            <person name="Kirner P."/>
            <person name="Santos Kron A."/>
            <person name="Wolfe K.H."/>
            <person name="Piel J."/>
            <person name="Ahrens C.H."/>
            <person name="Henk D."/>
            <person name="Freimoser F.M."/>
        </authorList>
    </citation>
    <scope>NUCLEOTIDE SEQUENCE [LARGE SCALE GENOMIC DNA]</scope>
    <source>
        <strain evidence="13">APC 1.2</strain>
    </source>
</reference>
<keyword evidence="7" id="KW-0496">Mitochondrion</keyword>
<evidence type="ECO:0000313" key="13">
    <source>
        <dbReference type="Proteomes" id="UP000292447"/>
    </source>
</evidence>
<dbReference type="SUPFAM" id="SSF48452">
    <property type="entry name" value="TPR-like"/>
    <property type="match status" value="3"/>
</dbReference>
<dbReference type="Pfam" id="PF13432">
    <property type="entry name" value="TPR_16"/>
    <property type="match status" value="2"/>
</dbReference>
<dbReference type="GO" id="GO:0045039">
    <property type="term" value="P:protein insertion into mitochondrial inner membrane"/>
    <property type="evidence" value="ECO:0007669"/>
    <property type="project" value="TreeGrafter"/>
</dbReference>
<evidence type="ECO:0000256" key="10">
    <source>
        <dbReference type="PROSITE-ProRule" id="PRU00339"/>
    </source>
</evidence>
<dbReference type="InterPro" id="IPR011990">
    <property type="entry name" value="TPR-like_helical_dom_sf"/>
</dbReference>
<proteinExistence type="inferred from homology"/>
<dbReference type="FunFam" id="1.25.40.10:FF:000374">
    <property type="entry name" value="Mitochondrial proteins import receptor"/>
    <property type="match status" value="1"/>
</dbReference>
<organism evidence="12 13">
    <name type="scientific">Metschnikowia aff. pulcherrima</name>
    <dbReference type="NCBI Taxonomy" id="2163413"/>
    <lineage>
        <taxon>Eukaryota</taxon>
        <taxon>Fungi</taxon>
        <taxon>Dikarya</taxon>
        <taxon>Ascomycota</taxon>
        <taxon>Saccharomycotina</taxon>
        <taxon>Pichiomycetes</taxon>
        <taxon>Metschnikowiaceae</taxon>
        <taxon>Metschnikowia</taxon>
    </lineage>
</organism>
<dbReference type="InterPro" id="IPR019734">
    <property type="entry name" value="TPR_rpt"/>
</dbReference>
<dbReference type="PANTHER" id="PTHR46208">
    <property type="entry name" value="MITOCHONDRIAL IMPORT RECEPTOR SUBUNIT TOM70"/>
    <property type="match status" value="1"/>
</dbReference>
<dbReference type="Gene3D" id="1.25.40.10">
    <property type="entry name" value="Tetratricopeptide repeat domain"/>
    <property type="match status" value="2"/>
</dbReference>
<dbReference type="GO" id="GO:0030943">
    <property type="term" value="F:mitochondrion targeting sequence binding"/>
    <property type="evidence" value="ECO:0007669"/>
    <property type="project" value="TreeGrafter"/>
</dbReference>
<evidence type="ECO:0000256" key="2">
    <source>
        <dbReference type="ARBA" id="ARBA00022692"/>
    </source>
</evidence>
<dbReference type="PROSITE" id="PS50005">
    <property type="entry name" value="TPR"/>
    <property type="match status" value="2"/>
</dbReference>
<dbReference type="GO" id="GO:0030150">
    <property type="term" value="P:protein import into mitochondrial matrix"/>
    <property type="evidence" value="ECO:0007669"/>
    <property type="project" value="TreeGrafter"/>
</dbReference>
<keyword evidence="8" id="KW-0472">Membrane</keyword>
<dbReference type="GO" id="GO:0008320">
    <property type="term" value="F:protein transmembrane transporter activity"/>
    <property type="evidence" value="ECO:0007669"/>
    <property type="project" value="TreeGrafter"/>
</dbReference>
<protein>
    <submittedName>
        <fullName evidence="12">Import receptor subunit TOM70</fullName>
    </submittedName>
</protein>
<keyword evidence="3" id="KW-0677">Repeat</keyword>
<evidence type="ECO:0000256" key="7">
    <source>
        <dbReference type="ARBA" id="ARBA00023128"/>
    </source>
</evidence>
<keyword evidence="13" id="KW-1185">Reference proteome</keyword>
<dbReference type="Proteomes" id="UP000292447">
    <property type="component" value="Chromosome IV"/>
</dbReference>
<evidence type="ECO:0000256" key="8">
    <source>
        <dbReference type="ARBA" id="ARBA00023136"/>
    </source>
</evidence>
<sequence>MSESNFFARNKTALVAAVLASASAFGAYYYYAQLQATAPSSEPASKKKKSKKKKSKDAEPAKQEPLTENTAVEANAPYPVDAKGFPQITDELISQLSDLDKEEWAFSLKKAGNDRYKAENFEDAITFYSAALKVKQDPVFYSNRSACYAALDKHEQVIEDATAAINIKRDYVKCILRRANSYEALEKYPESMLDLTALTIFGGFNSKSVEQSLEKVLQKHSLKLVEANLKNRVPELPSASTIGSFFGTYVPETNPEGISEESTGGDKFLFDALANVNANTIEGYEAADSLLNQAVETYNVDSLTADSKEAATASIALEYLAAFKFMKNVPTEASELIDKAVTLKPRPRTYIMRALINADRSSFAEALADFERAQKPDPENGDVYYHLGQLYYLTSDLNKAEENFLKAKQYNPENLYAYIQLACIIYKQGKFEEAKQSFDEARLKFPTSPEILNYYGEILADHGDIQGAIKQYEIAARLQEALPNYSVGAVPLINKASLISREGVEQLPIAEELLTQACELDPKSEIARISLAQVKLQTDKPEEAVALFEEGSNLARTFEEKVQATSFAEATKMQLKIKADPVLSAKVREYLSAGGM</sequence>
<comment type="similarity">
    <text evidence="9">Belongs to the Tom70 family.</text>
</comment>
<dbReference type="AlphaFoldDB" id="A0A4P6XP00"/>
<comment type="subcellular location">
    <subcellularLocation>
        <location evidence="1">Mitochondrion outer membrane</location>
        <topology evidence="1">Single-pass membrane protein</topology>
    </subcellularLocation>
</comment>
<evidence type="ECO:0000256" key="5">
    <source>
        <dbReference type="ARBA" id="ARBA00022803"/>
    </source>
</evidence>
<feature type="repeat" description="TPR" evidence="10">
    <location>
        <begin position="381"/>
        <end position="414"/>
    </location>
</feature>
<feature type="region of interest" description="Disordered" evidence="11">
    <location>
        <begin position="37"/>
        <end position="73"/>
    </location>
</feature>
<keyword evidence="6" id="KW-1133">Transmembrane helix</keyword>
<dbReference type="GO" id="GO:0005741">
    <property type="term" value="C:mitochondrial outer membrane"/>
    <property type="evidence" value="ECO:0007669"/>
    <property type="project" value="UniProtKB-SubCell"/>
</dbReference>
<keyword evidence="5 10" id="KW-0802">TPR repeat</keyword>
<accession>A0A4P6XP00</accession>
<dbReference type="PANTHER" id="PTHR46208:SF1">
    <property type="entry name" value="MITOCHONDRIAL IMPORT RECEPTOR SUBUNIT TOM70"/>
    <property type="match status" value="1"/>
</dbReference>
<feature type="repeat" description="TPR" evidence="10">
    <location>
        <begin position="347"/>
        <end position="380"/>
    </location>
</feature>
<dbReference type="STRING" id="2163413.A0A4P6XP00"/>
<evidence type="ECO:0000256" key="1">
    <source>
        <dbReference type="ARBA" id="ARBA00004572"/>
    </source>
</evidence>
<feature type="compositionally biased region" description="Basic residues" evidence="11">
    <location>
        <begin position="46"/>
        <end position="55"/>
    </location>
</feature>
<keyword evidence="4" id="KW-1000">Mitochondrion outer membrane</keyword>
<evidence type="ECO:0000313" key="12">
    <source>
        <dbReference type="EMBL" id="QBM89197.1"/>
    </source>
</evidence>
<name>A0A4P6XP00_9ASCO</name>
<evidence type="ECO:0000256" key="11">
    <source>
        <dbReference type="SAM" id="MobiDB-lite"/>
    </source>
</evidence>
<keyword evidence="12" id="KW-0675">Receptor</keyword>
<dbReference type="SMART" id="SM00028">
    <property type="entry name" value="TPR"/>
    <property type="match status" value="8"/>
</dbReference>
<keyword evidence="2" id="KW-0812">Transmembrane</keyword>
<gene>
    <name evidence="12" type="primary">MPUL0D02600</name>
    <name evidence="12" type="ORF">METSCH_D02600</name>
</gene>
<dbReference type="EMBL" id="CP034459">
    <property type="protein sequence ID" value="QBM89197.1"/>
    <property type="molecule type" value="Genomic_DNA"/>
</dbReference>
<evidence type="ECO:0000256" key="9">
    <source>
        <dbReference type="ARBA" id="ARBA00038030"/>
    </source>
</evidence>
<evidence type="ECO:0000256" key="6">
    <source>
        <dbReference type="ARBA" id="ARBA00022989"/>
    </source>
</evidence>
<evidence type="ECO:0000256" key="3">
    <source>
        <dbReference type="ARBA" id="ARBA00022737"/>
    </source>
</evidence>